<dbReference type="InterPro" id="IPR029064">
    <property type="entry name" value="Ribosomal_eL30-like_sf"/>
</dbReference>
<reference evidence="3 4" key="1">
    <citation type="submission" date="2018-03" db="EMBL/GenBank/DDBJ databases">
        <title>Finding Nemo's genes: A chromosome-scale reference assembly of the genome of the orange clownfish Amphiprion percula.</title>
        <authorList>
            <person name="Lehmann R."/>
        </authorList>
    </citation>
    <scope>NUCLEOTIDE SEQUENCE</scope>
</reference>
<feature type="region of interest" description="Disordered" evidence="1">
    <location>
        <begin position="471"/>
        <end position="511"/>
    </location>
</feature>
<reference evidence="3" key="3">
    <citation type="submission" date="2025-09" db="UniProtKB">
        <authorList>
            <consortium name="Ensembl"/>
        </authorList>
    </citation>
    <scope>IDENTIFICATION</scope>
</reference>
<reference evidence="3" key="2">
    <citation type="submission" date="2025-08" db="UniProtKB">
        <authorList>
            <consortium name="Ensembl"/>
        </authorList>
    </citation>
    <scope>IDENTIFICATION</scope>
</reference>
<name>A0A3P8T1C5_AMPPE</name>
<feature type="region of interest" description="Disordered" evidence="1">
    <location>
        <begin position="1"/>
        <end position="141"/>
    </location>
</feature>
<dbReference type="Proteomes" id="UP000265080">
    <property type="component" value="Chromosome 5"/>
</dbReference>
<dbReference type="InterPro" id="IPR004038">
    <property type="entry name" value="Ribosomal_eL8/eL30/eS12/Gad45"/>
</dbReference>
<feature type="region of interest" description="Disordered" evidence="1">
    <location>
        <begin position="153"/>
        <end position="307"/>
    </location>
</feature>
<evidence type="ECO:0000313" key="3">
    <source>
        <dbReference type="Ensembl" id="ENSAPEP00000018144.1"/>
    </source>
</evidence>
<organism evidence="3 4">
    <name type="scientific">Amphiprion percula</name>
    <name type="common">Orange clownfish</name>
    <name type="synonym">Lutjanus percula</name>
    <dbReference type="NCBI Taxonomy" id="161767"/>
    <lineage>
        <taxon>Eukaryota</taxon>
        <taxon>Metazoa</taxon>
        <taxon>Chordata</taxon>
        <taxon>Craniata</taxon>
        <taxon>Vertebrata</taxon>
        <taxon>Euteleostomi</taxon>
        <taxon>Actinopterygii</taxon>
        <taxon>Neopterygii</taxon>
        <taxon>Teleostei</taxon>
        <taxon>Neoteleostei</taxon>
        <taxon>Acanthomorphata</taxon>
        <taxon>Ovalentaria</taxon>
        <taxon>Pomacentridae</taxon>
        <taxon>Amphiprion</taxon>
    </lineage>
</organism>
<feature type="region of interest" description="Disordered" evidence="1">
    <location>
        <begin position="421"/>
        <end position="455"/>
    </location>
</feature>
<keyword evidence="4" id="KW-1185">Reference proteome</keyword>
<dbReference type="GO" id="GO:0005739">
    <property type="term" value="C:mitochondrion"/>
    <property type="evidence" value="ECO:0007669"/>
    <property type="project" value="TreeGrafter"/>
</dbReference>
<dbReference type="SUPFAM" id="SSF55315">
    <property type="entry name" value="L30e-like"/>
    <property type="match status" value="1"/>
</dbReference>
<evidence type="ECO:0000256" key="1">
    <source>
        <dbReference type="SAM" id="MobiDB-lite"/>
    </source>
</evidence>
<dbReference type="PANTHER" id="PTHR13284:SF9">
    <property type="entry name" value="SELENOCYSTEINE INSERTION SEQUENCE-BINDING PROTEIN 2"/>
    <property type="match status" value="1"/>
</dbReference>
<dbReference type="Gene3D" id="3.30.1330.30">
    <property type="match status" value="1"/>
</dbReference>
<feature type="compositionally biased region" description="Basic residues" evidence="1">
    <location>
        <begin position="266"/>
        <end position="277"/>
    </location>
</feature>
<dbReference type="Pfam" id="PF01248">
    <property type="entry name" value="Ribosomal_L7Ae"/>
    <property type="match status" value="1"/>
</dbReference>
<protein>
    <submittedName>
        <fullName evidence="3">SECIS binding protein 2</fullName>
    </submittedName>
</protein>
<evidence type="ECO:0000259" key="2">
    <source>
        <dbReference type="Pfam" id="PF01248"/>
    </source>
</evidence>
<feature type="region of interest" description="Disordered" evidence="1">
    <location>
        <begin position="524"/>
        <end position="544"/>
    </location>
</feature>
<dbReference type="GO" id="GO:0043021">
    <property type="term" value="F:ribonucleoprotein complex binding"/>
    <property type="evidence" value="ECO:0007669"/>
    <property type="project" value="TreeGrafter"/>
</dbReference>
<feature type="domain" description="Ribosomal protein eL8/eL30/eS12/Gadd45" evidence="2">
    <location>
        <begin position="593"/>
        <end position="686"/>
    </location>
</feature>
<feature type="compositionally biased region" description="Polar residues" evidence="1">
    <location>
        <begin position="95"/>
        <end position="113"/>
    </location>
</feature>
<dbReference type="GO" id="GO:0003730">
    <property type="term" value="F:mRNA 3'-UTR binding"/>
    <property type="evidence" value="ECO:0007669"/>
    <property type="project" value="TreeGrafter"/>
</dbReference>
<feature type="region of interest" description="Disordered" evidence="1">
    <location>
        <begin position="329"/>
        <end position="371"/>
    </location>
</feature>
<sequence length="793" mass="88280">MDKESKLSSAVQDFDSKHQRRPRKEPHSTSTPFQILPNPYLSDHISRGSGLSPKLAAKGGDVPRSHGYSSSRPVRENSDDILQRDRSVRDPQAKASKSNNDFQGRTMGKNSMDAQKKGLRGTRSAPNSAGKSKPATTNFVPFEVKMADFPELAGVSRSKAPPPPPAAAQKECWGPNPPSMSPHAPKLASSWKSGRRASPPRADPQQSATDAKPDTPAIPVGQSVLTSWANIASQPPKKPVPNDKTISRNHMQTEDKGAQQEVGAPGKKKRKKKKKAKGASEDTEAESEEPAIPQAPPKFEDEEEFPGLTFAWTWTDRLKTSSIAKLCNEENQREGSDQNKEKSAAAKTQSAEAAKKGQKVEKVSGKKSKVPVQLDIRNMLAALEKKQQSQKTKQDPKPVILSVGGGLPVVQKQPLAQKKLPWQQDKIAHNPLDSTSPLVKKGKQREVPKAKKPTPLKKVILKEREERKQRRLLEERGLLPENDATLSNDATEEEQCDANATDGVSGPREGFEDQLELNNTNQMAGEVDEETDKDETVQHQTTSPENCTAHAFKIHSRKFRDYCSQMLSKDVDECVTSLLKELVRFQDRLYQKDPMKARMKRRIVMGLREVLKHLKLRKVKCVIISPNCERIQSKGGLDEALHTIINTCREQGVPFVFALSRKALGRCVNKAVPVSLVGIFNYDGAQNYYHKMIELSSEARTAYEVMVSSLEQRDQAEAEQEANTEELQINSLADEPQPGPDATQPPEEPEYIKIWKKMLEKECNHSFLNFEEQLSSMHLDSQCIETTDEDDKS</sequence>
<dbReference type="STRING" id="161767.ENSAPEP00000018144"/>
<feature type="compositionally biased region" description="Polar residues" evidence="1">
    <location>
        <begin position="124"/>
        <end position="139"/>
    </location>
</feature>
<proteinExistence type="predicted"/>
<feature type="region of interest" description="Disordered" evidence="1">
    <location>
        <begin position="730"/>
        <end position="749"/>
    </location>
</feature>
<dbReference type="GO" id="GO:0001514">
    <property type="term" value="P:selenocysteine incorporation"/>
    <property type="evidence" value="ECO:0007669"/>
    <property type="project" value="UniProtKB-ARBA"/>
</dbReference>
<dbReference type="AlphaFoldDB" id="A0A3P8T1C5"/>
<feature type="compositionally biased region" description="Basic and acidic residues" evidence="1">
    <location>
        <begin position="383"/>
        <end position="396"/>
    </location>
</feature>
<feature type="compositionally biased region" description="Basic and acidic residues" evidence="1">
    <location>
        <begin position="73"/>
        <end position="92"/>
    </location>
</feature>
<dbReference type="GO" id="GO:1990904">
    <property type="term" value="C:ribonucleoprotein complex"/>
    <property type="evidence" value="ECO:0007669"/>
    <property type="project" value="TreeGrafter"/>
</dbReference>
<dbReference type="PANTHER" id="PTHR13284">
    <property type="entry name" value="GH01354P"/>
    <property type="match status" value="1"/>
</dbReference>
<feature type="compositionally biased region" description="Basic and acidic residues" evidence="1">
    <location>
        <begin position="353"/>
        <end position="364"/>
    </location>
</feature>
<accession>A0A3P8T1C5</accession>
<dbReference type="Ensembl" id="ENSAPET00000018647.1">
    <property type="protein sequence ID" value="ENSAPEP00000018144.1"/>
    <property type="gene ID" value="ENSAPEG00000012971.1"/>
</dbReference>
<dbReference type="GO" id="GO:0035368">
    <property type="term" value="F:selenocysteine insertion sequence binding"/>
    <property type="evidence" value="ECO:0007669"/>
    <property type="project" value="InterPro"/>
</dbReference>
<dbReference type="InterPro" id="IPR040051">
    <property type="entry name" value="SECISBP2"/>
</dbReference>
<dbReference type="FunFam" id="3.30.1330.30:FF:000004">
    <property type="entry name" value="selenocysteine insertion sequence-binding protein 2"/>
    <property type="match status" value="1"/>
</dbReference>
<feature type="region of interest" description="Disordered" evidence="1">
    <location>
        <begin position="381"/>
        <end position="400"/>
    </location>
</feature>
<evidence type="ECO:0000313" key="4">
    <source>
        <dbReference type="Proteomes" id="UP000265080"/>
    </source>
</evidence>
<feature type="compositionally biased region" description="Basic and acidic residues" evidence="1">
    <location>
        <begin position="329"/>
        <end position="344"/>
    </location>
</feature>
<dbReference type="GeneTree" id="ENSGT00490000043356"/>
<dbReference type="OMA" id="MCREQGV"/>
<feature type="compositionally biased region" description="Polar residues" evidence="1">
    <location>
        <begin position="223"/>
        <end position="233"/>
    </location>
</feature>